<organism evidence="1 2">
    <name type="scientific">Novosphingobium capsulatum</name>
    <dbReference type="NCBI Taxonomy" id="13688"/>
    <lineage>
        <taxon>Bacteria</taxon>
        <taxon>Pseudomonadati</taxon>
        <taxon>Pseudomonadota</taxon>
        <taxon>Alphaproteobacteria</taxon>
        <taxon>Sphingomonadales</taxon>
        <taxon>Sphingomonadaceae</taxon>
        <taxon>Novosphingobium</taxon>
    </lineage>
</organism>
<accession>A0ABU1MNQ0</accession>
<dbReference type="RefSeq" id="WP_309805664.1">
    <property type="nucleotide sequence ID" value="NZ_JAVDRD010000007.1"/>
</dbReference>
<evidence type="ECO:0000313" key="2">
    <source>
        <dbReference type="Proteomes" id="UP001184150"/>
    </source>
</evidence>
<dbReference type="Proteomes" id="UP001184150">
    <property type="component" value="Unassembled WGS sequence"/>
</dbReference>
<gene>
    <name evidence="1" type="ORF">J2792_002853</name>
</gene>
<proteinExistence type="predicted"/>
<evidence type="ECO:0000313" key="1">
    <source>
        <dbReference type="EMBL" id="MDR6511970.1"/>
    </source>
</evidence>
<reference evidence="1 2" key="1">
    <citation type="submission" date="2023-07" db="EMBL/GenBank/DDBJ databases">
        <title>Sorghum-associated microbial communities from plants grown in Nebraska, USA.</title>
        <authorList>
            <person name="Schachtman D."/>
        </authorList>
    </citation>
    <scope>NUCLEOTIDE SEQUENCE [LARGE SCALE GENOMIC DNA]</scope>
    <source>
        <strain evidence="1 2">DS1027</strain>
    </source>
</reference>
<comment type="caution">
    <text evidence="1">The sequence shown here is derived from an EMBL/GenBank/DDBJ whole genome shotgun (WGS) entry which is preliminary data.</text>
</comment>
<keyword evidence="2" id="KW-1185">Reference proteome</keyword>
<name>A0ABU1MNQ0_9SPHN</name>
<dbReference type="EMBL" id="JAVDRD010000007">
    <property type="protein sequence ID" value="MDR6511970.1"/>
    <property type="molecule type" value="Genomic_DNA"/>
</dbReference>
<sequence length="98" mass="10541">MIALLFATMIASQSLPTASWPASADRQQTAIETITGKPALPIGRNAPLPTTRTASVPQDEIAARITHAHGFDRIQTPSGPEQPLNPLQNHLILAIARW</sequence>
<protein>
    <submittedName>
        <fullName evidence="1">Uncharacterized protein</fullName>
    </submittedName>
</protein>